<name>A0AAV4JNV5_9GAST</name>
<keyword evidence="4 10" id="KW-0863">Zinc-finger</keyword>
<accession>A0AAV4JNV5</accession>
<sequence>MPSLELNSELDEVKASGGRGYILLYLDNKPSMRWRFHKSMKMKLEWDGTADISNVKKEKSSFLSDKKRRAQSQRLQSLIVSNLNHETKGQQINNTSVNPLSAPAISCAYETQSLKTESPSTITFDGEDTFDVASGNESDCSSFNVKGNFLNSTEPAHNPACKVEQDALSNLMESKTLVPAMQGTESAGSNRAVENKKTSSHALGLEIGKQVFPPQVTNNNNVIDNKMCKHIEANKLPIEKQSGLLLPKSKQGSKESLTQKVRGRGSGQKICRLCNKLYSTIEAHYQPPNRKLKCQSCSGIFQSQAHLMVHQYIFHDLKNTKMDVDNLAAETGFSSESTKTDICSDMKGNMKKRKYPCPVCGVKFRYCNLVNHVKNRHTKEDVFKCCICEKTMSNRDILEEHIRTHLGLEIKRGKIHCSLCPAVFSDRKSCNRHALIHKSFCVFCKKDFSLPNLLNEHYHLEHKDKLLSCRICGHQVATKRQLWTHERYHKYSKKVPCHICGIVISSTNMKAHLATHREGGEKGNGESSSTPNALDGGGASATANKYLCSMCPETFPTEGWLVRHMTTIHNQNMGFKCPQCPKRFSNHENLASHVRRHINFQKKSFTCTVCGKAFGSNHTLKAHMVIHAPVKSFICSICHQGFNYKVSLQSHMVSKHGAAK</sequence>
<evidence type="ECO:0000259" key="12">
    <source>
        <dbReference type="PROSITE" id="PS50157"/>
    </source>
</evidence>
<protein>
    <submittedName>
        <fullName evidence="13">Zinc finger protein</fullName>
    </submittedName>
</protein>
<dbReference type="InterPro" id="IPR036236">
    <property type="entry name" value="Znf_C2H2_sf"/>
</dbReference>
<evidence type="ECO:0000256" key="4">
    <source>
        <dbReference type="ARBA" id="ARBA00022771"/>
    </source>
</evidence>
<evidence type="ECO:0000313" key="14">
    <source>
        <dbReference type="Proteomes" id="UP000762676"/>
    </source>
</evidence>
<keyword evidence="3" id="KW-0677">Repeat</keyword>
<evidence type="ECO:0000256" key="8">
    <source>
        <dbReference type="ARBA" id="ARBA00023163"/>
    </source>
</evidence>
<dbReference type="GO" id="GO:0000981">
    <property type="term" value="F:DNA-binding transcription factor activity, RNA polymerase II-specific"/>
    <property type="evidence" value="ECO:0007669"/>
    <property type="project" value="TreeGrafter"/>
</dbReference>
<keyword evidence="6" id="KW-0805">Transcription regulation</keyword>
<evidence type="ECO:0000256" key="11">
    <source>
        <dbReference type="SAM" id="MobiDB-lite"/>
    </source>
</evidence>
<dbReference type="EMBL" id="BMAT01003238">
    <property type="protein sequence ID" value="GFS22266.1"/>
    <property type="molecule type" value="Genomic_DNA"/>
</dbReference>
<dbReference type="GO" id="GO:0005634">
    <property type="term" value="C:nucleus"/>
    <property type="evidence" value="ECO:0007669"/>
    <property type="project" value="UniProtKB-SubCell"/>
</dbReference>
<evidence type="ECO:0000256" key="3">
    <source>
        <dbReference type="ARBA" id="ARBA00022737"/>
    </source>
</evidence>
<evidence type="ECO:0000256" key="10">
    <source>
        <dbReference type="PROSITE-ProRule" id="PRU00042"/>
    </source>
</evidence>
<evidence type="ECO:0000256" key="9">
    <source>
        <dbReference type="ARBA" id="ARBA00023242"/>
    </source>
</evidence>
<keyword evidence="9" id="KW-0539">Nucleus</keyword>
<dbReference type="FunFam" id="3.30.160.60:FF:000646">
    <property type="entry name" value="Myeloid zinc finger 1"/>
    <property type="match status" value="1"/>
</dbReference>
<feature type="domain" description="C2H2-type" evidence="12">
    <location>
        <begin position="467"/>
        <end position="494"/>
    </location>
</feature>
<feature type="domain" description="C2H2-type" evidence="12">
    <location>
        <begin position="575"/>
        <end position="602"/>
    </location>
</feature>
<dbReference type="PROSITE" id="PS00028">
    <property type="entry name" value="ZINC_FINGER_C2H2_1"/>
    <property type="match status" value="9"/>
</dbReference>
<keyword evidence="8" id="KW-0804">Transcription</keyword>
<dbReference type="Gene3D" id="3.30.160.60">
    <property type="entry name" value="Classic Zinc Finger"/>
    <property type="match status" value="6"/>
</dbReference>
<keyword evidence="7" id="KW-0238">DNA-binding</keyword>
<dbReference type="PANTHER" id="PTHR24408:SF64">
    <property type="entry name" value="LINKING IMMUNITY AND METABOLISM-RELATED"/>
    <property type="match status" value="1"/>
</dbReference>
<dbReference type="GO" id="GO:0008270">
    <property type="term" value="F:zinc ion binding"/>
    <property type="evidence" value="ECO:0007669"/>
    <property type="project" value="UniProtKB-KW"/>
</dbReference>
<dbReference type="Pfam" id="PF00096">
    <property type="entry name" value="zf-C2H2"/>
    <property type="match status" value="4"/>
</dbReference>
<dbReference type="AlphaFoldDB" id="A0AAV4JNV5"/>
<dbReference type="SMART" id="SM00355">
    <property type="entry name" value="ZnF_C2H2"/>
    <property type="match status" value="11"/>
</dbReference>
<reference evidence="13 14" key="1">
    <citation type="journal article" date="2021" name="Elife">
        <title>Chloroplast acquisition without the gene transfer in kleptoplastic sea slugs, Plakobranchus ocellatus.</title>
        <authorList>
            <person name="Maeda T."/>
            <person name="Takahashi S."/>
            <person name="Yoshida T."/>
            <person name="Shimamura S."/>
            <person name="Takaki Y."/>
            <person name="Nagai Y."/>
            <person name="Toyoda A."/>
            <person name="Suzuki Y."/>
            <person name="Arimoto A."/>
            <person name="Ishii H."/>
            <person name="Satoh N."/>
            <person name="Nishiyama T."/>
            <person name="Hasebe M."/>
            <person name="Maruyama T."/>
            <person name="Minagawa J."/>
            <person name="Obokata J."/>
            <person name="Shigenobu S."/>
        </authorList>
    </citation>
    <scope>NUCLEOTIDE SEQUENCE [LARGE SCALE GENOMIC DNA]</scope>
</reference>
<feature type="domain" description="C2H2-type" evidence="12">
    <location>
        <begin position="292"/>
        <end position="320"/>
    </location>
</feature>
<evidence type="ECO:0000256" key="1">
    <source>
        <dbReference type="ARBA" id="ARBA00004123"/>
    </source>
</evidence>
<evidence type="ECO:0000256" key="2">
    <source>
        <dbReference type="ARBA" id="ARBA00022723"/>
    </source>
</evidence>
<dbReference type="SUPFAM" id="SSF57667">
    <property type="entry name" value="beta-beta-alpha zinc fingers"/>
    <property type="match status" value="4"/>
</dbReference>
<feature type="domain" description="C2H2-type" evidence="12">
    <location>
        <begin position="605"/>
        <end position="632"/>
    </location>
</feature>
<feature type="domain" description="C2H2-type" evidence="12">
    <location>
        <begin position="383"/>
        <end position="410"/>
    </location>
</feature>
<dbReference type="InterPro" id="IPR013087">
    <property type="entry name" value="Znf_C2H2_type"/>
</dbReference>
<feature type="domain" description="C2H2-type" evidence="12">
    <location>
        <begin position="546"/>
        <end position="574"/>
    </location>
</feature>
<dbReference type="PROSITE" id="PS50157">
    <property type="entry name" value="ZINC_FINGER_C2H2_2"/>
    <property type="match status" value="7"/>
</dbReference>
<dbReference type="Proteomes" id="UP000762676">
    <property type="component" value="Unassembled WGS sequence"/>
</dbReference>
<dbReference type="PANTHER" id="PTHR24408">
    <property type="entry name" value="ZINC FINGER PROTEIN"/>
    <property type="match status" value="1"/>
</dbReference>
<gene>
    <name evidence="13" type="ORF">ElyMa_001612900</name>
</gene>
<feature type="region of interest" description="Disordered" evidence="11">
    <location>
        <begin position="515"/>
        <end position="535"/>
    </location>
</feature>
<keyword evidence="2" id="KW-0479">Metal-binding</keyword>
<keyword evidence="14" id="KW-1185">Reference proteome</keyword>
<feature type="domain" description="C2H2-type" evidence="12">
    <location>
        <begin position="633"/>
        <end position="660"/>
    </location>
</feature>
<feature type="compositionally biased region" description="Basic and acidic residues" evidence="11">
    <location>
        <begin position="515"/>
        <end position="524"/>
    </location>
</feature>
<keyword evidence="5" id="KW-0862">Zinc</keyword>
<evidence type="ECO:0000256" key="5">
    <source>
        <dbReference type="ARBA" id="ARBA00022833"/>
    </source>
</evidence>
<proteinExistence type="predicted"/>
<evidence type="ECO:0000256" key="6">
    <source>
        <dbReference type="ARBA" id="ARBA00023015"/>
    </source>
</evidence>
<organism evidence="13 14">
    <name type="scientific">Elysia marginata</name>
    <dbReference type="NCBI Taxonomy" id="1093978"/>
    <lineage>
        <taxon>Eukaryota</taxon>
        <taxon>Metazoa</taxon>
        <taxon>Spiralia</taxon>
        <taxon>Lophotrochozoa</taxon>
        <taxon>Mollusca</taxon>
        <taxon>Gastropoda</taxon>
        <taxon>Heterobranchia</taxon>
        <taxon>Euthyneura</taxon>
        <taxon>Panpulmonata</taxon>
        <taxon>Sacoglossa</taxon>
        <taxon>Placobranchoidea</taxon>
        <taxon>Plakobranchidae</taxon>
        <taxon>Elysia</taxon>
    </lineage>
</organism>
<comment type="caution">
    <text evidence="13">The sequence shown here is derived from an EMBL/GenBank/DDBJ whole genome shotgun (WGS) entry which is preliminary data.</text>
</comment>
<evidence type="ECO:0000313" key="13">
    <source>
        <dbReference type="EMBL" id="GFS22266.1"/>
    </source>
</evidence>
<comment type="subcellular location">
    <subcellularLocation>
        <location evidence="1">Nucleus</location>
    </subcellularLocation>
</comment>
<dbReference type="GO" id="GO:0043565">
    <property type="term" value="F:sequence-specific DNA binding"/>
    <property type="evidence" value="ECO:0007669"/>
    <property type="project" value="TreeGrafter"/>
</dbReference>
<evidence type="ECO:0000256" key="7">
    <source>
        <dbReference type="ARBA" id="ARBA00023125"/>
    </source>
</evidence>